<keyword evidence="6 7" id="KW-0472">Membrane</keyword>
<accession>A0ABS4KQW7</accession>
<keyword evidence="3" id="KW-1003">Cell membrane</keyword>
<feature type="domain" description="YetF C-terminal" evidence="8">
    <location>
        <begin position="82"/>
        <end position="214"/>
    </location>
</feature>
<evidence type="ECO:0000256" key="1">
    <source>
        <dbReference type="ARBA" id="ARBA00004651"/>
    </source>
</evidence>
<dbReference type="RefSeq" id="WP_209700920.1">
    <property type="nucleotide sequence ID" value="NZ_JAGGLM010000002.1"/>
</dbReference>
<comment type="subcellular location">
    <subcellularLocation>
        <location evidence="1">Cell membrane</location>
        <topology evidence="1">Multi-pass membrane protein</topology>
    </subcellularLocation>
</comment>
<dbReference type="PANTHER" id="PTHR34582">
    <property type="entry name" value="UPF0702 TRANSMEMBRANE PROTEIN YCAP"/>
    <property type="match status" value="1"/>
</dbReference>
<dbReference type="Gene3D" id="3.30.240.20">
    <property type="entry name" value="bsu07140 like domains"/>
    <property type="match status" value="2"/>
</dbReference>
<sequence>MQSWIMLVLRTAILFFLVLAIVKFIGNVNLSKSTPFKLINYIVIAIITAFISLGLVANSVFAFIVLGIWTLLPLALDYLSIKSKLIHDLINGKETVLIKDGKVMEKNLSKIRYTGEDLLRELRSKNVFNLSDVQFAVMESNGDINVLLKSDKKPINPHDLKIEVAPVSEPETVILDGNILDGALSNRGLNREWLQVQLSNLGVVIDNVFIGQVDSSGDLFIDTFDDSLEITQPKVKELLYASISKVQADLFAFSLETNDSKAKKMYSNNANTIKRMMDKLEPYLLRS</sequence>
<evidence type="ECO:0000256" key="3">
    <source>
        <dbReference type="ARBA" id="ARBA00022475"/>
    </source>
</evidence>
<reference evidence="9 10" key="1">
    <citation type="submission" date="2021-03" db="EMBL/GenBank/DDBJ databases">
        <title>Genomic Encyclopedia of Type Strains, Phase IV (KMG-IV): sequencing the most valuable type-strain genomes for metagenomic binning, comparative biology and taxonomic classification.</title>
        <authorList>
            <person name="Goeker M."/>
        </authorList>
    </citation>
    <scope>NUCLEOTIDE SEQUENCE [LARGE SCALE GENOMIC DNA]</scope>
    <source>
        <strain evidence="9 10">DSM 28783</strain>
    </source>
</reference>
<proteinExistence type="inferred from homology"/>
<dbReference type="PANTHER" id="PTHR34582:SF7">
    <property type="entry name" value="UPF0702 TRANSMEMBRANE PROTEIN YDFS"/>
    <property type="match status" value="1"/>
</dbReference>
<protein>
    <submittedName>
        <fullName evidence="9">Uncharacterized membrane protein YcaP (DUF421 family)</fullName>
    </submittedName>
</protein>
<evidence type="ECO:0000313" key="9">
    <source>
        <dbReference type="EMBL" id="MBP2031985.1"/>
    </source>
</evidence>
<dbReference type="Pfam" id="PF07870">
    <property type="entry name" value="DUF1657"/>
    <property type="match status" value="1"/>
</dbReference>
<evidence type="ECO:0000256" key="7">
    <source>
        <dbReference type="SAM" id="Phobius"/>
    </source>
</evidence>
<dbReference type="Proteomes" id="UP001519307">
    <property type="component" value="Unassembled WGS sequence"/>
</dbReference>
<feature type="transmembrane region" description="Helical" evidence="7">
    <location>
        <begin position="6"/>
        <end position="26"/>
    </location>
</feature>
<dbReference type="InterPro" id="IPR023090">
    <property type="entry name" value="UPF0702_alpha/beta_dom_sf"/>
</dbReference>
<dbReference type="Pfam" id="PF04239">
    <property type="entry name" value="DUF421"/>
    <property type="match status" value="1"/>
</dbReference>
<dbReference type="InterPro" id="IPR012452">
    <property type="entry name" value="DUF1657"/>
</dbReference>
<evidence type="ECO:0000256" key="4">
    <source>
        <dbReference type="ARBA" id="ARBA00022692"/>
    </source>
</evidence>
<keyword evidence="4 7" id="KW-0812">Transmembrane</keyword>
<feature type="transmembrane region" description="Helical" evidence="7">
    <location>
        <begin position="61"/>
        <end position="79"/>
    </location>
</feature>
<dbReference type="EMBL" id="JAGGLM010000002">
    <property type="protein sequence ID" value="MBP2031985.1"/>
    <property type="molecule type" value="Genomic_DNA"/>
</dbReference>
<organism evidence="9 10">
    <name type="scientific">Clostridium algifaecis</name>
    <dbReference type="NCBI Taxonomy" id="1472040"/>
    <lineage>
        <taxon>Bacteria</taxon>
        <taxon>Bacillati</taxon>
        <taxon>Bacillota</taxon>
        <taxon>Clostridia</taxon>
        <taxon>Eubacteriales</taxon>
        <taxon>Clostridiaceae</taxon>
        <taxon>Clostridium</taxon>
    </lineage>
</organism>
<comment type="caution">
    <text evidence="9">The sequence shown here is derived from an EMBL/GenBank/DDBJ whole genome shotgun (WGS) entry which is preliminary data.</text>
</comment>
<evidence type="ECO:0000256" key="5">
    <source>
        <dbReference type="ARBA" id="ARBA00022989"/>
    </source>
</evidence>
<evidence type="ECO:0000256" key="2">
    <source>
        <dbReference type="ARBA" id="ARBA00006448"/>
    </source>
</evidence>
<evidence type="ECO:0000313" key="10">
    <source>
        <dbReference type="Proteomes" id="UP001519307"/>
    </source>
</evidence>
<evidence type="ECO:0000259" key="8">
    <source>
        <dbReference type="Pfam" id="PF04239"/>
    </source>
</evidence>
<keyword evidence="5 7" id="KW-1133">Transmembrane helix</keyword>
<dbReference type="InterPro" id="IPR007353">
    <property type="entry name" value="DUF421"/>
</dbReference>
<keyword evidence="10" id="KW-1185">Reference proteome</keyword>
<name>A0ABS4KQW7_9CLOT</name>
<comment type="similarity">
    <text evidence="2">Belongs to the UPF0702 family.</text>
</comment>
<evidence type="ECO:0000256" key="6">
    <source>
        <dbReference type="ARBA" id="ARBA00023136"/>
    </source>
</evidence>
<gene>
    <name evidence="9" type="ORF">J2Z42_000650</name>
</gene>